<evidence type="ECO:0000313" key="2">
    <source>
        <dbReference type="Proteomes" id="UP001597318"/>
    </source>
</evidence>
<dbReference type="RefSeq" id="WP_247341486.1">
    <property type="nucleotide sequence ID" value="NZ_CP095550.1"/>
</dbReference>
<sequence length="155" mass="17719">MANNTEWNLRFNEAVELYHKGVKGNKKAAQQAYHLFETLASEKPNHIESLGYYGSATALLARDTPIPKDKKKYALEGLKMLDQAVSKEPKNYTIRILRGNVCAKMPESVFHRTSTAIEDFEMLVDAYKNDSTVLSENTYQSILNELEKAKKRIKY</sequence>
<dbReference type="InterPro" id="IPR011990">
    <property type="entry name" value="TPR-like_helical_dom_sf"/>
</dbReference>
<name>A0ABW5BVR8_9BACI</name>
<evidence type="ECO:0000313" key="1">
    <source>
        <dbReference type="EMBL" id="MFD2213019.1"/>
    </source>
</evidence>
<proteinExistence type="predicted"/>
<dbReference type="Gene3D" id="1.25.40.10">
    <property type="entry name" value="Tetratricopeptide repeat domain"/>
    <property type="match status" value="1"/>
</dbReference>
<dbReference type="Proteomes" id="UP001597318">
    <property type="component" value="Unassembled WGS sequence"/>
</dbReference>
<dbReference type="SUPFAM" id="SSF48452">
    <property type="entry name" value="TPR-like"/>
    <property type="match status" value="1"/>
</dbReference>
<reference evidence="2" key="1">
    <citation type="journal article" date="2019" name="Int. J. Syst. Evol. Microbiol.">
        <title>The Global Catalogue of Microorganisms (GCM) 10K type strain sequencing project: providing services to taxonomists for standard genome sequencing and annotation.</title>
        <authorList>
            <consortium name="The Broad Institute Genomics Platform"/>
            <consortium name="The Broad Institute Genome Sequencing Center for Infectious Disease"/>
            <person name="Wu L."/>
            <person name="Ma J."/>
        </authorList>
    </citation>
    <scope>NUCLEOTIDE SEQUENCE [LARGE SCALE GENOMIC DNA]</scope>
    <source>
        <strain evidence="2">CGMCC 1.15474</strain>
    </source>
</reference>
<evidence type="ECO:0008006" key="3">
    <source>
        <dbReference type="Google" id="ProtNLM"/>
    </source>
</evidence>
<organism evidence="1 2">
    <name type="scientific">Metabacillus endolithicus</name>
    <dbReference type="NCBI Taxonomy" id="1535204"/>
    <lineage>
        <taxon>Bacteria</taxon>
        <taxon>Bacillati</taxon>
        <taxon>Bacillota</taxon>
        <taxon>Bacilli</taxon>
        <taxon>Bacillales</taxon>
        <taxon>Bacillaceae</taxon>
        <taxon>Metabacillus</taxon>
    </lineage>
</organism>
<protein>
    <recommendedName>
        <fullName evidence="3">Tetratricopeptide repeat protein</fullName>
    </recommendedName>
</protein>
<comment type="caution">
    <text evidence="1">The sequence shown here is derived from an EMBL/GenBank/DDBJ whole genome shotgun (WGS) entry which is preliminary data.</text>
</comment>
<keyword evidence="2" id="KW-1185">Reference proteome</keyword>
<gene>
    <name evidence="1" type="ORF">ACFSKK_04725</name>
</gene>
<dbReference type="EMBL" id="JBHUIK010000001">
    <property type="protein sequence ID" value="MFD2213019.1"/>
    <property type="molecule type" value="Genomic_DNA"/>
</dbReference>
<accession>A0ABW5BVR8</accession>